<evidence type="ECO:0000313" key="2">
    <source>
        <dbReference type="Proteomes" id="UP000827872"/>
    </source>
</evidence>
<sequence>MVDSFPIAPQVAIVAEFDPARMMADTVASKARMGIGTEEEFILQKPLFELHTFTNEQIISDARIRVELALREAGLHKTPYAQELLPKILPPRPPRRDMNSVLFKM</sequence>
<dbReference type="EMBL" id="CM037615">
    <property type="protein sequence ID" value="KAH8013256.1"/>
    <property type="molecule type" value="Genomic_DNA"/>
</dbReference>
<organism evidence="1 2">
    <name type="scientific">Sphaerodactylus townsendi</name>
    <dbReference type="NCBI Taxonomy" id="933632"/>
    <lineage>
        <taxon>Eukaryota</taxon>
        <taxon>Metazoa</taxon>
        <taxon>Chordata</taxon>
        <taxon>Craniata</taxon>
        <taxon>Vertebrata</taxon>
        <taxon>Euteleostomi</taxon>
        <taxon>Lepidosauria</taxon>
        <taxon>Squamata</taxon>
        <taxon>Bifurcata</taxon>
        <taxon>Gekkota</taxon>
        <taxon>Sphaerodactylidae</taxon>
        <taxon>Sphaerodactylus</taxon>
    </lineage>
</organism>
<accession>A0ACB8G0M4</accession>
<name>A0ACB8G0M4_9SAUR</name>
<comment type="caution">
    <text evidence="1">The sequence shown here is derived from an EMBL/GenBank/DDBJ whole genome shotgun (WGS) entry which is preliminary data.</text>
</comment>
<protein>
    <submittedName>
        <fullName evidence="1">Uncharacterized protein</fullName>
    </submittedName>
</protein>
<proteinExistence type="predicted"/>
<gene>
    <name evidence="1" type="ORF">K3G42_014801</name>
</gene>
<keyword evidence="2" id="KW-1185">Reference proteome</keyword>
<evidence type="ECO:0000313" key="1">
    <source>
        <dbReference type="EMBL" id="KAH8013256.1"/>
    </source>
</evidence>
<reference evidence="1" key="1">
    <citation type="submission" date="2021-08" db="EMBL/GenBank/DDBJ databases">
        <title>The first chromosome-level gecko genome reveals the dynamic sex chromosomes of Neotropical dwarf geckos (Sphaerodactylidae: Sphaerodactylus).</title>
        <authorList>
            <person name="Pinto B.J."/>
            <person name="Keating S.E."/>
            <person name="Gamble T."/>
        </authorList>
    </citation>
    <scope>NUCLEOTIDE SEQUENCE</scope>
    <source>
        <strain evidence="1">TG3544</strain>
    </source>
</reference>
<dbReference type="Proteomes" id="UP000827872">
    <property type="component" value="Linkage Group LG02"/>
</dbReference>